<reference evidence="1" key="1">
    <citation type="submission" date="2023-04" db="EMBL/GenBank/DDBJ databases">
        <title>A chromosome-level genome assembly of the parasitoid wasp Eretmocerus hayati.</title>
        <authorList>
            <person name="Zhong Y."/>
            <person name="Liu S."/>
            <person name="Liu Y."/>
        </authorList>
    </citation>
    <scope>NUCLEOTIDE SEQUENCE</scope>
    <source>
        <strain evidence="1">ZJU_SS_LIU_2023</strain>
    </source>
</reference>
<keyword evidence="2" id="KW-1185">Reference proteome</keyword>
<dbReference type="EMBL" id="CM056743">
    <property type="protein sequence ID" value="KAJ8674225.1"/>
    <property type="molecule type" value="Genomic_DNA"/>
</dbReference>
<sequence length="234" mass="25407">MDDDVEPLCKLSELTLDELINECKDTCGVPKVGKARIIVCENSKGGLKLSTADVARKGFIDNPTTLKCYRINFTPYGSEPGLYRISKVDCTADFANNKHFEKSAAMRSSHVHPATNPTVDVMPGINTSMHYMGGVNSAGEMHREDGKLAAVAETHCSLVPDSDAPPFKQWLMVPDSQKLEEAIRKAADAAPSSSEDSSPSRSGKREKEESSLPEGQKAQVNDLVDCVICLPCFD</sequence>
<dbReference type="Proteomes" id="UP001239111">
    <property type="component" value="Chromosome 3"/>
</dbReference>
<accession>A0ACC2NSP0</accession>
<organism evidence="1 2">
    <name type="scientific">Eretmocerus hayati</name>
    <dbReference type="NCBI Taxonomy" id="131215"/>
    <lineage>
        <taxon>Eukaryota</taxon>
        <taxon>Metazoa</taxon>
        <taxon>Ecdysozoa</taxon>
        <taxon>Arthropoda</taxon>
        <taxon>Hexapoda</taxon>
        <taxon>Insecta</taxon>
        <taxon>Pterygota</taxon>
        <taxon>Neoptera</taxon>
        <taxon>Endopterygota</taxon>
        <taxon>Hymenoptera</taxon>
        <taxon>Apocrita</taxon>
        <taxon>Proctotrupomorpha</taxon>
        <taxon>Chalcidoidea</taxon>
        <taxon>Aphelinidae</taxon>
        <taxon>Aphelininae</taxon>
        <taxon>Eretmocerus</taxon>
    </lineage>
</organism>
<name>A0ACC2NSP0_9HYME</name>
<gene>
    <name evidence="1" type="ORF">QAD02_005487</name>
</gene>
<comment type="caution">
    <text evidence="1">The sequence shown here is derived from an EMBL/GenBank/DDBJ whole genome shotgun (WGS) entry which is preliminary data.</text>
</comment>
<evidence type="ECO:0000313" key="1">
    <source>
        <dbReference type="EMBL" id="KAJ8674225.1"/>
    </source>
</evidence>
<proteinExistence type="predicted"/>
<evidence type="ECO:0000313" key="2">
    <source>
        <dbReference type="Proteomes" id="UP001239111"/>
    </source>
</evidence>
<protein>
    <submittedName>
        <fullName evidence="1">Uncharacterized protein</fullName>
    </submittedName>
</protein>